<sequence length="604" mass="64589">MTQETNGPTSQDATGTSAGVSTNAGSGAEGPAPDGAAPGSAGGAPARPTGESGRWSSKPEVDGARPVAPSLGLRGTLLFLWRQLTSMQTALILLMLLAIAAVPGSLYPQRSVNPALTEQFLEENGRWGEVLDALGAFEVFSSPWFSAIYLLLFISLIGCIVPRVGVHLKQLRARPPRTPARLTRFTGHTRLEVPGANAEALLESARTALRRSRYRTEVREEKRSRSVSAERGLLRESGNLLFHVALVGVLVCIAGGQLTTYRGQITVIEGDGFSNSLTQYDSFESGAWFDESDMPDFRFTLEDFRATYVQPGEAGTVGEPRSFEADVQVTTPGEEQVAQTVQVNKPLHVDGASMYLLGNGYAPEVTVTDPEGSVVAEGPVITVPLGDLGYTSQLVIKAPDARPEQTAVVGYFLPTGTIDDQGPRSLYPDALDPQLALTVHQGDLGLDTGIPQNAYEVDLTTLTPVAEEDGSPVLIRLYSGQEYELPDGTTVSFDGLRRYAAFDIAHNPFERWILVFALTAVAGLILSLFVPRRRVWVRVRETPHGAELEVAGLARSDDPALEDDVKALASSLATAQDGTGGTPHDLDPRRPARAADDSSEGSAQ</sequence>
<feature type="transmembrane region" description="Helical" evidence="7">
    <location>
        <begin position="89"/>
        <end position="107"/>
    </location>
</feature>
<name>A0A345YPI7_9MICO</name>
<dbReference type="Proteomes" id="UP000254236">
    <property type="component" value="Chromosome"/>
</dbReference>
<dbReference type="OrthoDB" id="3949537at2"/>
<keyword evidence="4 7" id="KW-1133">Transmembrane helix</keyword>
<feature type="region of interest" description="Disordered" evidence="6">
    <location>
        <begin position="572"/>
        <end position="604"/>
    </location>
</feature>
<proteinExistence type="predicted"/>
<evidence type="ECO:0000256" key="4">
    <source>
        <dbReference type="ARBA" id="ARBA00022989"/>
    </source>
</evidence>
<dbReference type="Pfam" id="PF05140">
    <property type="entry name" value="ResB"/>
    <property type="match status" value="1"/>
</dbReference>
<evidence type="ECO:0000256" key="7">
    <source>
        <dbReference type="SAM" id="Phobius"/>
    </source>
</evidence>
<evidence type="ECO:0000313" key="9">
    <source>
        <dbReference type="EMBL" id="AXK45839.1"/>
    </source>
</evidence>
<evidence type="ECO:0000313" key="10">
    <source>
        <dbReference type="EMBL" id="RRR24858.1"/>
    </source>
</evidence>
<feature type="transmembrane region" description="Helical" evidence="7">
    <location>
        <begin position="512"/>
        <end position="530"/>
    </location>
</feature>
<feature type="transmembrane region" description="Helical" evidence="7">
    <location>
        <begin position="144"/>
        <end position="166"/>
    </location>
</feature>
<protein>
    <submittedName>
        <fullName evidence="10">Cytochrome c biogenesis protein ResB</fullName>
    </submittedName>
</protein>
<dbReference type="EMBL" id="CP031356">
    <property type="protein sequence ID" value="AXK45839.1"/>
    <property type="molecule type" value="Genomic_DNA"/>
</dbReference>
<evidence type="ECO:0000256" key="6">
    <source>
        <dbReference type="SAM" id="MobiDB-lite"/>
    </source>
</evidence>
<accession>A0A345YPI7</accession>
<reference evidence="9 11" key="1">
    <citation type="submission" date="2018-07" db="EMBL/GenBank/DDBJ databases">
        <title>Brachybacterium saurashtrense DSM 23186 genome sequence.</title>
        <authorList>
            <person name="Guo L."/>
        </authorList>
    </citation>
    <scope>NUCLEOTIDE SEQUENCE [LARGE SCALE GENOMIC DNA]</scope>
    <source>
        <strain evidence="9 11">DSM 23186</strain>
    </source>
</reference>
<organism evidence="10 12">
    <name type="scientific">Brachybacterium saurashtrense</name>
    <dbReference type="NCBI Taxonomy" id="556288"/>
    <lineage>
        <taxon>Bacteria</taxon>
        <taxon>Bacillati</taxon>
        <taxon>Actinomycetota</taxon>
        <taxon>Actinomycetes</taxon>
        <taxon>Micrococcales</taxon>
        <taxon>Dermabacteraceae</taxon>
        <taxon>Brachybacterium</taxon>
    </lineage>
</organism>
<feature type="domain" description="ResB-like" evidence="8">
    <location>
        <begin position="87"/>
        <end position="565"/>
    </location>
</feature>
<gene>
    <name evidence="9" type="ORF">DWV08_09610</name>
    <name evidence="10" type="ORF">DXU92_01355</name>
</gene>
<evidence type="ECO:0000256" key="1">
    <source>
        <dbReference type="ARBA" id="ARBA00004141"/>
    </source>
</evidence>
<evidence type="ECO:0000256" key="3">
    <source>
        <dbReference type="ARBA" id="ARBA00022748"/>
    </source>
</evidence>
<evidence type="ECO:0000256" key="5">
    <source>
        <dbReference type="ARBA" id="ARBA00023136"/>
    </source>
</evidence>
<dbReference type="Proteomes" id="UP000282185">
    <property type="component" value="Unassembled WGS sequence"/>
</dbReference>
<dbReference type="EMBL" id="QSWH01000001">
    <property type="protein sequence ID" value="RRR24858.1"/>
    <property type="molecule type" value="Genomic_DNA"/>
</dbReference>
<keyword evidence="3" id="KW-0201">Cytochrome c-type biogenesis</keyword>
<dbReference type="InterPro" id="IPR023494">
    <property type="entry name" value="Cyt_c_bgen_Ccs1/CcsB/ResB"/>
</dbReference>
<dbReference type="GO" id="GO:0017004">
    <property type="term" value="P:cytochrome complex assembly"/>
    <property type="evidence" value="ECO:0007669"/>
    <property type="project" value="UniProtKB-KW"/>
</dbReference>
<reference evidence="10 12" key="2">
    <citation type="submission" date="2018-08" db="EMBL/GenBank/DDBJ databases">
        <title>Brachybacterium saurashtrense DSM 23186.</title>
        <authorList>
            <person name="Li Y."/>
        </authorList>
    </citation>
    <scope>NUCLEOTIDE SEQUENCE [LARGE SCALE GENOMIC DNA]</scope>
    <source>
        <strain evidence="10 12">DSM 23186</strain>
    </source>
</reference>
<evidence type="ECO:0000259" key="8">
    <source>
        <dbReference type="Pfam" id="PF05140"/>
    </source>
</evidence>
<evidence type="ECO:0000256" key="2">
    <source>
        <dbReference type="ARBA" id="ARBA00022692"/>
    </source>
</evidence>
<dbReference type="AlphaFoldDB" id="A0A345YPI7"/>
<dbReference type="KEGG" id="bsau:DWV08_09610"/>
<feature type="compositionally biased region" description="Basic and acidic residues" evidence="6">
    <location>
        <begin position="584"/>
        <end position="596"/>
    </location>
</feature>
<dbReference type="GO" id="GO:0016020">
    <property type="term" value="C:membrane"/>
    <property type="evidence" value="ECO:0007669"/>
    <property type="project" value="UniProtKB-SubCell"/>
</dbReference>
<feature type="compositionally biased region" description="Polar residues" evidence="6">
    <location>
        <begin position="1"/>
        <end position="23"/>
    </location>
</feature>
<evidence type="ECO:0000313" key="11">
    <source>
        <dbReference type="Proteomes" id="UP000254236"/>
    </source>
</evidence>
<keyword evidence="5 7" id="KW-0472">Membrane</keyword>
<feature type="compositionally biased region" description="Low complexity" evidence="6">
    <location>
        <begin position="24"/>
        <end position="50"/>
    </location>
</feature>
<feature type="region of interest" description="Disordered" evidence="6">
    <location>
        <begin position="1"/>
        <end position="63"/>
    </location>
</feature>
<dbReference type="PANTHER" id="PTHR31566:SF0">
    <property type="entry name" value="CYTOCHROME C BIOGENESIS PROTEIN CCS1, CHLOROPLASTIC"/>
    <property type="match status" value="1"/>
</dbReference>
<dbReference type="PANTHER" id="PTHR31566">
    <property type="entry name" value="CYTOCHROME C BIOGENESIS PROTEIN CCS1, CHLOROPLASTIC"/>
    <property type="match status" value="1"/>
</dbReference>
<comment type="subcellular location">
    <subcellularLocation>
        <location evidence="1">Membrane</location>
        <topology evidence="1">Multi-pass membrane protein</topology>
    </subcellularLocation>
</comment>
<keyword evidence="11" id="KW-1185">Reference proteome</keyword>
<keyword evidence="2 7" id="KW-0812">Transmembrane</keyword>
<dbReference type="InterPro" id="IPR007816">
    <property type="entry name" value="ResB-like_domain"/>
</dbReference>
<feature type="transmembrane region" description="Helical" evidence="7">
    <location>
        <begin position="240"/>
        <end position="258"/>
    </location>
</feature>
<evidence type="ECO:0000313" key="12">
    <source>
        <dbReference type="Proteomes" id="UP000282185"/>
    </source>
</evidence>